<evidence type="ECO:0000256" key="4">
    <source>
        <dbReference type="ARBA" id="ARBA00023145"/>
    </source>
</evidence>
<dbReference type="PANTHER" id="PTHR43199">
    <property type="entry name" value="GLUTATHIONE HYDROLASE"/>
    <property type="match status" value="1"/>
</dbReference>
<gene>
    <name evidence="5" type="primary">ggt_1</name>
    <name evidence="5" type="ORF">SAMEA4475696_00973</name>
</gene>
<dbReference type="Proteomes" id="UP000242637">
    <property type="component" value="Chromosome 1"/>
</dbReference>
<dbReference type="PRINTS" id="PR01210">
    <property type="entry name" value="GGTRANSPTASE"/>
</dbReference>
<evidence type="ECO:0000256" key="2">
    <source>
        <dbReference type="ARBA" id="ARBA00022679"/>
    </source>
</evidence>
<evidence type="ECO:0000256" key="3">
    <source>
        <dbReference type="ARBA" id="ARBA00022801"/>
    </source>
</evidence>
<dbReference type="Pfam" id="PF01019">
    <property type="entry name" value="G_glu_transpept"/>
    <property type="match status" value="1"/>
</dbReference>
<accession>A0A239VFE8</accession>
<keyword evidence="3" id="KW-0378">Hydrolase</keyword>
<dbReference type="GO" id="GO:0016787">
    <property type="term" value="F:hydrolase activity"/>
    <property type="evidence" value="ECO:0007669"/>
    <property type="project" value="UniProtKB-KW"/>
</dbReference>
<dbReference type="SUPFAM" id="SSF56235">
    <property type="entry name" value="N-terminal nucleophile aminohydrolases (Ntn hydrolases)"/>
    <property type="match status" value="1"/>
</dbReference>
<dbReference type="InterPro" id="IPR043137">
    <property type="entry name" value="GGT_ssub_C"/>
</dbReference>
<evidence type="ECO:0000256" key="1">
    <source>
        <dbReference type="ARBA" id="ARBA00009381"/>
    </source>
</evidence>
<dbReference type="EC" id="2.3.2.2" evidence="5"/>
<dbReference type="KEGG" id="dco:SAMEA4475696_0973"/>
<keyword evidence="2 5" id="KW-0808">Transferase</keyword>
<sequence>MTGVAIAAPSPAAVEAATAVSADGGNAVDAAIAAVCVATVTEFGITGPMGGGFINVWQPGHEPVVIDANTEMPGRGITADRLGRGLRRFDFDYFGPVTLYGGHASVGTPGLFAGLDHAHRRWARLPWHTLINNAAVVARDGFPLGASAAFWLDRAADHLFGWNAECVDYIRQAPDRSRPVAGQIMRSSDLARSFETIARDGVSTLYIGEIAHIIAEDMAANEGLISREDLAAYRVVERPALRARIGEYDVATNPPPSIGGPVLAACLRTLEHRCTGDRISAADIIETLRLVLGYRWSVIDLAEDLAEAGSELIRLLDAEGPQRLSLLSSSPDTVHVSVVDADGMACSITTSCGYCSGYIAPGTGLMFNNALGEAELNRRGFHSMPPGTRIASNMAPTTARTDGGAVLAVGSPGADRITTALFQVLAALAFDKASLQEAIVHPRIHLAAESEGIVLRLEAHPAAEKAAQASGLPVILSEGLTMYFGGVGAAARDCDGILHAVGDPRRQAATAVHL</sequence>
<evidence type="ECO:0000313" key="5">
    <source>
        <dbReference type="EMBL" id="SNV20314.1"/>
    </source>
</evidence>
<dbReference type="Gene3D" id="3.60.20.40">
    <property type="match status" value="1"/>
</dbReference>
<dbReference type="GeneID" id="63459217"/>
<comment type="similarity">
    <text evidence="1">Belongs to the gamma-glutamyltransferase family.</text>
</comment>
<dbReference type="InterPro" id="IPR029055">
    <property type="entry name" value="Ntn_hydrolases_N"/>
</dbReference>
<dbReference type="AlphaFoldDB" id="A0A239VFE8"/>
<reference evidence="5 6" key="1">
    <citation type="submission" date="2017-06" db="EMBL/GenBank/DDBJ databases">
        <authorList>
            <consortium name="Pathogen Informatics"/>
        </authorList>
    </citation>
    <scope>NUCLEOTIDE SEQUENCE [LARGE SCALE GENOMIC DNA]</scope>
    <source>
        <strain evidence="5 6">NCTC13039</strain>
    </source>
</reference>
<dbReference type="InterPro" id="IPR051792">
    <property type="entry name" value="GGT_bact"/>
</dbReference>
<protein>
    <submittedName>
        <fullName evidence="5">Gamma-glutamyltranspeptidase</fullName>
        <ecNumber evidence="5">2.3.2.2</ecNumber>
    </submittedName>
</protein>
<proteinExistence type="inferred from homology"/>
<dbReference type="RefSeq" id="WP_028327082.1">
    <property type="nucleotide sequence ID" value="NZ_LT906453.1"/>
</dbReference>
<organism evidence="5 6">
    <name type="scientific">Dermatophilus congolensis</name>
    <dbReference type="NCBI Taxonomy" id="1863"/>
    <lineage>
        <taxon>Bacteria</taxon>
        <taxon>Bacillati</taxon>
        <taxon>Actinomycetota</taxon>
        <taxon>Actinomycetes</taxon>
        <taxon>Micrococcales</taxon>
        <taxon>Dermatophilaceae</taxon>
        <taxon>Dermatophilus</taxon>
    </lineage>
</organism>
<name>A0A239VFE8_9MICO</name>
<keyword evidence="6" id="KW-1185">Reference proteome</keyword>
<dbReference type="PANTHER" id="PTHR43199:SF1">
    <property type="entry name" value="GLUTATHIONE HYDROLASE PROENZYME"/>
    <property type="match status" value="1"/>
</dbReference>
<keyword evidence="4" id="KW-0865">Zymogen</keyword>
<keyword evidence="5" id="KW-0012">Acyltransferase</keyword>
<dbReference type="GO" id="GO:0103068">
    <property type="term" value="F:leukotriene C4 gamma-glutamyl transferase activity"/>
    <property type="evidence" value="ECO:0007669"/>
    <property type="project" value="UniProtKB-EC"/>
</dbReference>
<evidence type="ECO:0000313" key="6">
    <source>
        <dbReference type="Proteomes" id="UP000242637"/>
    </source>
</evidence>
<dbReference type="STRING" id="1121387.GCA_000429885_01114"/>
<dbReference type="EMBL" id="LT906453">
    <property type="protein sequence ID" value="SNV20314.1"/>
    <property type="molecule type" value="Genomic_DNA"/>
</dbReference>
<dbReference type="OrthoDB" id="9781342at2"/>